<keyword evidence="1" id="KW-0472">Membrane</keyword>
<evidence type="ECO:0000313" key="4">
    <source>
        <dbReference type="Proteomes" id="UP001497457"/>
    </source>
</evidence>
<name>A0ABC9H0Y5_9POAL</name>
<dbReference type="EMBL" id="CAXIPR030001308">
    <property type="protein sequence ID" value="CAM0148404.1"/>
    <property type="molecule type" value="Genomic_DNA"/>
</dbReference>
<feature type="transmembrane region" description="Helical" evidence="1">
    <location>
        <begin position="259"/>
        <end position="289"/>
    </location>
</feature>
<comment type="caution">
    <text evidence="2">The sequence shown here is derived from an EMBL/GenBank/DDBJ whole genome shotgun (WGS) entry which is preliminary data.</text>
</comment>
<proteinExistence type="predicted"/>
<dbReference type="Proteomes" id="UP001497457">
    <property type="component" value="Unassembled WGS sequence"/>
</dbReference>
<sequence>MKLSDEYEYPAEVRHPFFPGYTLKLVVPDDHHVRDKFKCDGCKLVGAGARYECKRGLGDEVDLHISCAIAHTVPVKKIGGNEFVFRHKPTGPADETTYCDACGGDAEGFVYHCCSNSKSKHEYDLHPCCSYLRESFDMAGIFFELHMGAPPRRCRVCAKKKLGPRRRKCWTYGSVGDDDDRDEPVFLHVSCARDLGSEISFSTAVSLDVARASERLAGATSGRVVPNNAREEEVIHVRPQAMNRLLLQRRGPRRRHVSAIRVLGFIVRAVIGVIFGDPTAMIVAFAGAFSTGG</sequence>
<dbReference type="PANTHER" id="PTHR46477:SF24">
    <property type="entry name" value="OS08G0404900 PROTEIN"/>
    <property type="match status" value="1"/>
</dbReference>
<organism evidence="2 4">
    <name type="scientific">Urochloa decumbens</name>
    <dbReference type="NCBI Taxonomy" id="240449"/>
    <lineage>
        <taxon>Eukaryota</taxon>
        <taxon>Viridiplantae</taxon>
        <taxon>Streptophyta</taxon>
        <taxon>Embryophyta</taxon>
        <taxon>Tracheophyta</taxon>
        <taxon>Spermatophyta</taxon>
        <taxon>Magnoliopsida</taxon>
        <taxon>Liliopsida</taxon>
        <taxon>Poales</taxon>
        <taxon>Poaceae</taxon>
        <taxon>PACMAD clade</taxon>
        <taxon>Panicoideae</taxon>
        <taxon>Panicodae</taxon>
        <taxon>Paniceae</taxon>
        <taxon>Melinidinae</taxon>
        <taxon>Urochloa</taxon>
    </lineage>
</organism>
<accession>A0ABC9H0Y5</accession>
<keyword evidence="4" id="KW-1185">Reference proteome</keyword>
<gene>
    <name evidence="2" type="ORF">URODEC1_LOCUS121715</name>
    <name evidence="3" type="ORF">URODEC1_LOCUS125927</name>
</gene>
<keyword evidence="1" id="KW-0812">Transmembrane</keyword>
<keyword evidence="1" id="KW-1133">Transmembrane helix</keyword>
<reference evidence="2 4" key="1">
    <citation type="submission" date="2024-10" db="EMBL/GenBank/DDBJ databases">
        <authorList>
            <person name="Ryan C."/>
        </authorList>
    </citation>
    <scope>NUCLEOTIDE SEQUENCE [LARGE SCALE GENOMIC DNA]</scope>
</reference>
<evidence type="ECO:0000313" key="3">
    <source>
        <dbReference type="EMBL" id="CAM0153195.1"/>
    </source>
</evidence>
<evidence type="ECO:0008006" key="5">
    <source>
        <dbReference type="Google" id="ProtNLM"/>
    </source>
</evidence>
<dbReference type="AlphaFoldDB" id="A0ABC9H0Y5"/>
<protein>
    <recommendedName>
        <fullName evidence="5">DC1 domain-containing protein</fullName>
    </recommendedName>
</protein>
<dbReference type="EMBL" id="CAXIPR030007068">
    <property type="protein sequence ID" value="CAM0153195.1"/>
    <property type="molecule type" value="Genomic_DNA"/>
</dbReference>
<dbReference type="SUPFAM" id="SSF57889">
    <property type="entry name" value="Cysteine-rich domain"/>
    <property type="match status" value="1"/>
</dbReference>
<dbReference type="PANTHER" id="PTHR46477">
    <property type="entry name" value="CYSTEINE/HISTIDINE-RICH C1 DOMAIN FAMILY PROTEIN"/>
    <property type="match status" value="1"/>
</dbReference>
<evidence type="ECO:0000313" key="2">
    <source>
        <dbReference type="EMBL" id="CAM0148404.1"/>
    </source>
</evidence>
<dbReference type="InterPro" id="IPR046349">
    <property type="entry name" value="C1-like_sf"/>
</dbReference>
<evidence type="ECO:0000256" key="1">
    <source>
        <dbReference type="SAM" id="Phobius"/>
    </source>
</evidence>